<keyword evidence="2" id="KW-0378">Hydrolase</keyword>
<organism evidence="2">
    <name type="scientific">Candidatus Thiocaldithrix dubininis</name>
    <dbReference type="NCBI Taxonomy" id="3080823"/>
    <lineage>
        <taxon>Bacteria</taxon>
        <taxon>Pseudomonadati</taxon>
        <taxon>Pseudomonadota</taxon>
        <taxon>Gammaproteobacteria</taxon>
        <taxon>Thiotrichales</taxon>
        <taxon>Thiotrichaceae</taxon>
        <taxon>Candidatus Thiocaldithrix</taxon>
    </lineage>
</organism>
<dbReference type="AlphaFoldDB" id="A0AA95H7Z6"/>
<gene>
    <name evidence="2" type="ORF">QJT80_13975</name>
</gene>
<dbReference type="KEGG" id="tdu:QJT80_13975"/>
<protein>
    <submittedName>
        <fullName evidence="2">HNH endonuclease</fullName>
    </submittedName>
</protein>
<dbReference type="InterPro" id="IPR003615">
    <property type="entry name" value="HNH_nuc"/>
</dbReference>
<dbReference type="GO" id="GO:0004519">
    <property type="term" value="F:endonuclease activity"/>
    <property type="evidence" value="ECO:0007669"/>
    <property type="project" value="UniProtKB-KW"/>
</dbReference>
<feature type="domain" description="HNH" evidence="1">
    <location>
        <begin position="168"/>
        <end position="224"/>
    </location>
</feature>
<dbReference type="Proteomes" id="UP001300672">
    <property type="component" value="Chromosome"/>
</dbReference>
<dbReference type="GO" id="GO:0008270">
    <property type="term" value="F:zinc ion binding"/>
    <property type="evidence" value="ECO:0007669"/>
    <property type="project" value="InterPro"/>
</dbReference>
<dbReference type="CDD" id="cd00085">
    <property type="entry name" value="HNHc"/>
    <property type="match status" value="1"/>
</dbReference>
<keyword evidence="2" id="KW-0540">Nuclease</keyword>
<dbReference type="Gene3D" id="1.10.30.50">
    <property type="match status" value="1"/>
</dbReference>
<name>A0AA95H7Z6_9GAMM</name>
<sequence length="248" mass="28491">MATELTKKQWIEILKNPDITKEIDLAMFQATYSFDGHKAYASQIGILLGYKGKSPHVPLNSEVGLYAKRISKLYDIEFTKRNAQKYKFWDLFFNGWEEGKYFVWELKSTLIEALRESKLTGEQLYAEEIQDEAVETLSEGAKRTIIVNSYERNSRARHLCIQHWKPICSVCFFNFSSVYGEIGAGYIHVHHLVPVSQIGKAYKIDPIQDLRPVCPNCHAMLHSKNPPLTIAELQDIITAQNIESYQKA</sequence>
<reference evidence="2" key="2">
    <citation type="submission" date="2023-04" db="EMBL/GenBank/DDBJ databases">
        <authorList>
            <person name="Beletskiy A.V."/>
            <person name="Mardanov A.V."/>
            <person name="Ravin N.V."/>
        </authorList>
    </citation>
    <scope>NUCLEOTIDE SEQUENCE</scope>
    <source>
        <strain evidence="2">GKL-01</strain>
    </source>
</reference>
<proteinExistence type="predicted"/>
<dbReference type="InterPro" id="IPR002711">
    <property type="entry name" value="HNH"/>
</dbReference>
<dbReference type="EMBL" id="CP124755">
    <property type="protein sequence ID" value="WGZ90579.1"/>
    <property type="molecule type" value="Genomic_DNA"/>
</dbReference>
<dbReference type="GO" id="GO:0003676">
    <property type="term" value="F:nucleic acid binding"/>
    <property type="evidence" value="ECO:0007669"/>
    <property type="project" value="InterPro"/>
</dbReference>
<evidence type="ECO:0000259" key="1">
    <source>
        <dbReference type="Pfam" id="PF01844"/>
    </source>
</evidence>
<keyword evidence="2" id="KW-0255">Endonuclease</keyword>
<accession>A0AA95H7Z6</accession>
<evidence type="ECO:0000313" key="2">
    <source>
        <dbReference type="EMBL" id="WGZ90579.1"/>
    </source>
</evidence>
<dbReference type="Pfam" id="PF01844">
    <property type="entry name" value="HNH"/>
    <property type="match status" value="1"/>
</dbReference>
<reference evidence="2" key="1">
    <citation type="journal article" date="2023" name="Int. J. Mol. Sci.">
        <title>Metagenomics Revealed a New Genus 'Candidatus Thiocaldithrix dubininis' gen. nov., sp. nov. and a New Species 'Candidatus Thiothrix putei' sp. nov. in the Family Thiotrichaceae, Some Members of Which Have Traits of Both Na+- and H+-Motive Energetics.</title>
        <authorList>
            <person name="Ravin N.V."/>
            <person name="Muntyan M.S."/>
            <person name="Smolyakov D.D."/>
            <person name="Rudenko T.S."/>
            <person name="Beletsky A.V."/>
            <person name="Mardanov A.V."/>
            <person name="Grabovich M.Y."/>
        </authorList>
    </citation>
    <scope>NUCLEOTIDE SEQUENCE</scope>
    <source>
        <strain evidence="2">GKL-01</strain>
    </source>
</reference>